<protein>
    <submittedName>
        <fullName evidence="5">FGGY family of carbohydrate kinases, C-terminal domain</fullName>
    </submittedName>
</protein>
<keyword evidence="3 5" id="KW-0418">Kinase</keyword>
<dbReference type="GO" id="GO:0016301">
    <property type="term" value="F:kinase activity"/>
    <property type="evidence" value="ECO:0007669"/>
    <property type="project" value="UniProtKB-KW"/>
</dbReference>
<proteinExistence type="inferred from homology"/>
<dbReference type="AlphaFoldDB" id="A0A1M6HS72"/>
<evidence type="ECO:0000256" key="3">
    <source>
        <dbReference type="ARBA" id="ARBA00022777"/>
    </source>
</evidence>
<dbReference type="InterPro" id="IPR018485">
    <property type="entry name" value="FGGY_C"/>
</dbReference>
<dbReference type="InterPro" id="IPR050406">
    <property type="entry name" value="FGGY_Carb_Kinase"/>
</dbReference>
<dbReference type="InterPro" id="IPR043129">
    <property type="entry name" value="ATPase_NBD"/>
</dbReference>
<evidence type="ECO:0000256" key="2">
    <source>
        <dbReference type="ARBA" id="ARBA00022679"/>
    </source>
</evidence>
<accession>A0A1M6HS72</accession>
<dbReference type="PANTHER" id="PTHR43095:SF5">
    <property type="entry name" value="XYLULOSE KINASE"/>
    <property type="match status" value="1"/>
</dbReference>
<organism evidence="5 6">
    <name type="scientific">Thermoclostridium caenicola</name>
    <dbReference type="NCBI Taxonomy" id="659425"/>
    <lineage>
        <taxon>Bacteria</taxon>
        <taxon>Bacillati</taxon>
        <taxon>Bacillota</taxon>
        <taxon>Clostridia</taxon>
        <taxon>Eubacteriales</taxon>
        <taxon>Oscillospiraceae</taxon>
        <taxon>Thermoclostridium</taxon>
    </lineage>
</organism>
<evidence type="ECO:0000259" key="4">
    <source>
        <dbReference type="Pfam" id="PF02782"/>
    </source>
</evidence>
<sequence>MFSEVIKSLGFEVEKPRLYDTLLGLALKGDPDCGGLLSYGYLSGEHITGMEEGRPLFVRLPDSRFNLANFMRVHLMSALGALNTGMRILYEKENVKIDEMLGHGGFFKTKEVGQKIMAAAINVPVSVMETAGEGGAWGIALLASYLVNKEENQTLDDFLNKKVFANQPKSTLAPEPKDVEGFNEFMKRYTKGLAIERAAVDNLK</sequence>
<dbReference type="PANTHER" id="PTHR43095">
    <property type="entry name" value="SUGAR KINASE"/>
    <property type="match status" value="1"/>
</dbReference>
<keyword evidence="2" id="KW-0808">Transferase</keyword>
<dbReference type="Proteomes" id="UP000324781">
    <property type="component" value="Unassembled WGS sequence"/>
</dbReference>
<dbReference type="GO" id="GO:0005975">
    <property type="term" value="P:carbohydrate metabolic process"/>
    <property type="evidence" value="ECO:0007669"/>
    <property type="project" value="InterPro"/>
</dbReference>
<dbReference type="EMBL" id="FQZP01000035">
    <property type="protein sequence ID" value="SHJ24984.1"/>
    <property type="molecule type" value="Genomic_DNA"/>
</dbReference>
<name>A0A1M6HS72_9FIRM</name>
<comment type="similarity">
    <text evidence="1">Belongs to the FGGY kinase family.</text>
</comment>
<gene>
    <name evidence="5" type="ORF">SAMN05444373_10351</name>
</gene>
<evidence type="ECO:0000313" key="6">
    <source>
        <dbReference type="Proteomes" id="UP000324781"/>
    </source>
</evidence>
<reference evidence="5 6" key="1">
    <citation type="submission" date="2016-11" db="EMBL/GenBank/DDBJ databases">
        <authorList>
            <person name="Varghese N."/>
            <person name="Submissions S."/>
        </authorList>
    </citation>
    <scope>NUCLEOTIDE SEQUENCE [LARGE SCALE GENOMIC DNA]</scope>
    <source>
        <strain evidence="5 6">DSM 19027</strain>
    </source>
</reference>
<dbReference type="Gene3D" id="3.30.420.40">
    <property type="match status" value="1"/>
</dbReference>
<dbReference type="SUPFAM" id="SSF53067">
    <property type="entry name" value="Actin-like ATPase domain"/>
    <property type="match status" value="1"/>
</dbReference>
<evidence type="ECO:0000256" key="1">
    <source>
        <dbReference type="ARBA" id="ARBA00009156"/>
    </source>
</evidence>
<dbReference type="Pfam" id="PF02782">
    <property type="entry name" value="FGGY_C"/>
    <property type="match status" value="1"/>
</dbReference>
<feature type="domain" description="Carbohydrate kinase FGGY C-terminal" evidence="4">
    <location>
        <begin position="26"/>
        <end position="145"/>
    </location>
</feature>
<evidence type="ECO:0000313" key="5">
    <source>
        <dbReference type="EMBL" id="SHJ24984.1"/>
    </source>
</evidence>
<keyword evidence="6" id="KW-1185">Reference proteome</keyword>